<evidence type="ECO:0000259" key="2">
    <source>
        <dbReference type="Pfam" id="PF13598"/>
    </source>
</evidence>
<organism evidence="3 4">
    <name type="scientific">Trametes pubescens</name>
    <name type="common">White-rot fungus</name>
    <dbReference type="NCBI Taxonomy" id="154538"/>
    <lineage>
        <taxon>Eukaryota</taxon>
        <taxon>Fungi</taxon>
        <taxon>Dikarya</taxon>
        <taxon>Basidiomycota</taxon>
        <taxon>Agaricomycotina</taxon>
        <taxon>Agaricomycetes</taxon>
        <taxon>Polyporales</taxon>
        <taxon>Polyporaceae</taxon>
        <taxon>Trametes</taxon>
    </lineage>
</organism>
<dbReference type="OMA" id="IANQHTH"/>
<feature type="domain" description="DUF4139" evidence="2">
    <location>
        <begin position="215"/>
        <end position="627"/>
    </location>
</feature>
<dbReference type="InterPro" id="IPR037291">
    <property type="entry name" value="DUF4139"/>
</dbReference>
<dbReference type="STRING" id="154538.A0A1M2W217"/>
<reference evidence="3 4" key="1">
    <citation type="submission" date="2016-10" db="EMBL/GenBank/DDBJ databases">
        <title>Genome sequence of the basidiomycete white-rot fungus Trametes pubescens.</title>
        <authorList>
            <person name="Makela M.R."/>
            <person name="Granchi Z."/>
            <person name="Peng M."/>
            <person name="De Vries R.P."/>
            <person name="Grigoriev I."/>
            <person name="Riley R."/>
            <person name="Hilden K."/>
        </authorList>
    </citation>
    <scope>NUCLEOTIDE SEQUENCE [LARGE SCALE GENOMIC DNA]</scope>
    <source>
        <strain evidence="3 4">FBCC735</strain>
    </source>
</reference>
<evidence type="ECO:0000313" key="4">
    <source>
        <dbReference type="Proteomes" id="UP000184267"/>
    </source>
</evidence>
<dbReference type="Pfam" id="PF13598">
    <property type="entry name" value="DUF4139"/>
    <property type="match status" value="1"/>
</dbReference>
<feature type="compositionally biased region" description="Basic residues" evidence="1">
    <location>
        <begin position="290"/>
        <end position="303"/>
    </location>
</feature>
<keyword evidence="4" id="KW-1185">Reference proteome</keyword>
<dbReference type="AlphaFoldDB" id="A0A1M2W217"/>
<sequence>MAANRISLPASDVPVKSVTIFQPSTAEVTRVLTVALKARTPPAYPSGTNIVEIAGISDRVEPGSPRIYYGPPAYAPRSESESIRVLDVVCRRPAPGSDSKPNPPADAKAAALLAQSLALQSRWIVCQEEMGLLDSAVRLATTPGNGVAADHAGLLAFVEAFAQKKLAAHVVVREVDARIAEVEEELRVVRGARKGEARTVVAASVFAEKEGMVELRLTYLVSGVHWTPCYDLHVTMPDGQPSTDVSLRCCATVSQSTGEDWNDTTLTLSTATVQTTQNPLFVPSITPLRIRPRNPRTAPRRRPPPPPPPSSHLGNPREPLPPPPPPCGGYPSEPVVSRPPSMTTVPAPAPPPALTVLAQQASTPTAWEVSDWGDSESESGPILVEPPVPQPAPVEAAPTRNALSVAYSVPGALSLPSDGQEHRVTFATLNFTAELHHECVPRKSEAAFIVATVKNTSARSLLAGPVSVFVNESFVSQTTIQRIAVKESFRCVLGVDTLLEVAYRQYSTTERQPQLSSSPRKVMARTTTATIANQHTHAVAGLVVRDAIPLRNEAGEVAVTVRKPAGLAQAADGSEVSVKIGEEEGVAAKVHWMKGVDGKGSEKEGLYEWECAIPAGKTVTLEAQWDVGAESDEEWYEGP</sequence>
<dbReference type="OrthoDB" id="10068793at2759"/>
<dbReference type="NCBIfam" id="TIGR02231">
    <property type="entry name" value="mucoidy inhibitor MuiA family protein"/>
    <property type="match status" value="1"/>
</dbReference>
<gene>
    <name evidence="3" type="ORF">TRAPUB_9530</name>
</gene>
<accession>A0A1M2W217</accession>
<comment type="caution">
    <text evidence="3">The sequence shown here is derived from an EMBL/GenBank/DDBJ whole genome shotgun (WGS) entry which is preliminary data.</text>
</comment>
<feature type="compositionally biased region" description="Pro residues" evidence="1">
    <location>
        <begin position="318"/>
        <end position="328"/>
    </location>
</feature>
<feature type="region of interest" description="Disordered" evidence="1">
    <location>
        <begin position="278"/>
        <end position="380"/>
    </location>
</feature>
<evidence type="ECO:0000313" key="3">
    <source>
        <dbReference type="EMBL" id="OJT13925.1"/>
    </source>
</evidence>
<proteinExistence type="predicted"/>
<protein>
    <submittedName>
        <fullName evidence="3">Protein F37C4.5</fullName>
    </submittedName>
</protein>
<dbReference type="PANTHER" id="PTHR31005">
    <property type="entry name" value="DUF4139 DOMAIN-CONTAINING PROTEIN"/>
    <property type="match status" value="1"/>
</dbReference>
<evidence type="ECO:0000256" key="1">
    <source>
        <dbReference type="SAM" id="MobiDB-lite"/>
    </source>
</evidence>
<name>A0A1M2W217_TRAPU</name>
<dbReference type="Proteomes" id="UP000184267">
    <property type="component" value="Unassembled WGS sequence"/>
</dbReference>
<dbReference type="InterPro" id="IPR011935">
    <property type="entry name" value="CHP02231"/>
</dbReference>
<dbReference type="EMBL" id="MNAD01000350">
    <property type="protein sequence ID" value="OJT13925.1"/>
    <property type="molecule type" value="Genomic_DNA"/>
</dbReference>
<dbReference type="PANTHER" id="PTHR31005:SF8">
    <property type="entry name" value="DUF4139 DOMAIN-CONTAINING PROTEIN"/>
    <property type="match status" value="1"/>
</dbReference>